<dbReference type="EMBL" id="KV426510">
    <property type="protein sequence ID" value="KZV80197.1"/>
    <property type="molecule type" value="Genomic_DNA"/>
</dbReference>
<organism evidence="4 5">
    <name type="scientific">Exidia glandulosa HHB12029</name>
    <dbReference type="NCBI Taxonomy" id="1314781"/>
    <lineage>
        <taxon>Eukaryota</taxon>
        <taxon>Fungi</taxon>
        <taxon>Dikarya</taxon>
        <taxon>Basidiomycota</taxon>
        <taxon>Agaricomycotina</taxon>
        <taxon>Agaricomycetes</taxon>
        <taxon>Auriculariales</taxon>
        <taxon>Exidiaceae</taxon>
        <taxon>Exidia</taxon>
    </lineage>
</organism>
<evidence type="ECO:0000313" key="4">
    <source>
        <dbReference type="EMBL" id="KZV80197.1"/>
    </source>
</evidence>
<keyword evidence="1" id="KW-0328">Glycosyltransferase</keyword>
<keyword evidence="1" id="KW-0520">NAD</keyword>
<name>A0A165BAK0_EXIGL</name>
<keyword evidence="5" id="KW-1185">Reference proteome</keyword>
<dbReference type="SUPFAM" id="SSF56399">
    <property type="entry name" value="ADP-ribosylation"/>
    <property type="match status" value="1"/>
</dbReference>
<feature type="region of interest" description="Disordered" evidence="2">
    <location>
        <begin position="180"/>
        <end position="200"/>
    </location>
</feature>
<keyword evidence="1" id="KW-0808">Transferase</keyword>
<dbReference type="PROSITE" id="PS51059">
    <property type="entry name" value="PARP_CATALYTIC"/>
    <property type="match status" value="1"/>
</dbReference>
<dbReference type="InterPro" id="IPR012317">
    <property type="entry name" value="Poly(ADP-ribose)pol_cat_dom"/>
</dbReference>
<proteinExistence type="predicted"/>
<reference evidence="4 5" key="1">
    <citation type="journal article" date="2016" name="Mol. Biol. Evol.">
        <title>Comparative Genomics of Early-Diverging Mushroom-Forming Fungi Provides Insights into the Origins of Lignocellulose Decay Capabilities.</title>
        <authorList>
            <person name="Nagy L.G."/>
            <person name="Riley R."/>
            <person name="Tritt A."/>
            <person name="Adam C."/>
            <person name="Daum C."/>
            <person name="Floudas D."/>
            <person name="Sun H."/>
            <person name="Yadav J.S."/>
            <person name="Pangilinan J."/>
            <person name="Larsson K.H."/>
            <person name="Matsuura K."/>
            <person name="Barry K."/>
            <person name="Labutti K."/>
            <person name="Kuo R."/>
            <person name="Ohm R.A."/>
            <person name="Bhattacharya S.S."/>
            <person name="Shirouzu T."/>
            <person name="Yoshinaga Y."/>
            <person name="Martin F.M."/>
            <person name="Grigoriev I.V."/>
            <person name="Hibbett D.S."/>
        </authorList>
    </citation>
    <scope>NUCLEOTIDE SEQUENCE [LARGE SCALE GENOMIC DNA]</scope>
    <source>
        <strain evidence="4 5">HHB12029</strain>
    </source>
</reference>
<dbReference type="Proteomes" id="UP000077266">
    <property type="component" value="Unassembled WGS sequence"/>
</dbReference>
<accession>A0A165BAK0</accession>
<dbReference type="AlphaFoldDB" id="A0A165BAK0"/>
<dbReference type="InParanoid" id="A0A165BAK0"/>
<dbReference type="STRING" id="1314781.A0A165BAK0"/>
<sequence>MSTNDQKKYITYAYHGTKRNCNIGANGGETNPCNNVCSVCGILKGVFRVPTPVPGRSGGNFGWGIYSSTESSKANDYSQNINRSDPIKAMFLCTVITGRKNVLTKTNGNLTSPGRNYDSTLAQVVSTATGANETLVYNHRQIKPHAVIMYSLSQTNTGPRPSPVRIYPAMSSRRTVLIRPSGSQTSRRVHHCEQPVRQGA</sequence>
<evidence type="ECO:0000313" key="5">
    <source>
        <dbReference type="Proteomes" id="UP000077266"/>
    </source>
</evidence>
<dbReference type="Gene3D" id="3.90.228.10">
    <property type="match status" value="1"/>
</dbReference>
<dbReference type="OrthoDB" id="9514740at2759"/>
<gene>
    <name evidence="4" type="ORF">EXIGLDRAFT_630670</name>
</gene>
<dbReference type="GO" id="GO:0003950">
    <property type="term" value="F:NAD+ poly-ADP-ribosyltransferase activity"/>
    <property type="evidence" value="ECO:0007669"/>
    <property type="project" value="UniProtKB-UniRule"/>
</dbReference>
<protein>
    <recommendedName>
        <fullName evidence="1">Poly [ADP-ribose] polymerase</fullName>
        <shortName evidence="1">PARP</shortName>
        <ecNumber evidence="1">2.4.2.-</ecNumber>
    </recommendedName>
</protein>
<dbReference type="Pfam" id="PF00644">
    <property type="entry name" value="PARP"/>
    <property type="match status" value="1"/>
</dbReference>
<dbReference type="EC" id="2.4.2.-" evidence="1"/>
<evidence type="ECO:0000259" key="3">
    <source>
        <dbReference type="PROSITE" id="PS51059"/>
    </source>
</evidence>
<evidence type="ECO:0000256" key="1">
    <source>
        <dbReference type="RuleBase" id="RU362114"/>
    </source>
</evidence>
<feature type="domain" description="PARP catalytic" evidence="3">
    <location>
        <begin position="1"/>
        <end position="159"/>
    </location>
</feature>
<evidence type="ECO:0000256" key="2">
    <source>
        <dbReference type="SAM" id="MobiDB-lite"/>
    </source>
</evidence>